<keyword evidence="4 8" id="KW-0067">ATP-binding</keyword>
<dbReference type="GO" id="GO:0006436">
    <property type="term" value="P:tryptophanyl-tRNA aminoacylation"/>
    <property type="evidence" value="ECO:0007669"/>
    <property type="project" value="UniProtKB-UniRule"/>
</dbReference>
<feature type="binding site" evidence="8">
    <location>
        <position position="136"/>
    </location>
    <ligand>
        <name>L-tryptophan</name>
        <dbReference type="ChEBI" id="CHEBI:57912"/>
    </ligand>
</feature>
<evidence type="ECO:0000256" key="2">
    <source>
        <dbReference type="ARBA" id="ARBA00022598"/>
    </source>
</evidence>
<evidence type="ECO:0000313" key="11">
    <source>
        <dbReference type="Proteomes" id="UP000176329"/>
    </source>
</evidence>
<dbReference type="CDD" id="cd00806">
    <property type="entry name" value="TrpRS_core"/>
    <property type="match status" value="1"/>
</dbReference>
<feature type="binding site" evidence="8">
    <location>
        <begin position="18"/>
        <end position="19"/>
    </location>
    <ligand>
        <name>ATP</name>
        <dbReference type="ChEBI" id="CHEBI:30616"/>
    </ligand>
</feature>
<dbReference type="InterPro" id="IPR024109">
    <property type="entry name" value="Trp-tRNA-ligase_bac-type"/>
</dbReference>
<keyword evidence="5 8" id="KW-0648">Protein biosynthesis</keyword>
<feature type="short sequence motif" description="'HIGH' region" evidence="8">
    <location>
        <begin position="11"/>
        <end position="19"/>
    </location>
</feature>
<protein>
    <recommendedName>
        <fullName evidence="8">Tryptophan--tRNA ligase</fullName>
        <ecNumber evidence="8">6.1.1.2</ecNumber>
    </recommendedName>
    <alternativeName>
        <fullName evidence="8">Tryptophanyl-tRNA synthetase</fullName>
        <shortName evidence="8">TrpRS</shortName>
    </alternativeName>
</protein>
<feature type="binding site" evidence="8">
    <location>
        <begin position="195"/>
        <end position="199"/>
    </location>
    <ligand>
        <name>ATP</name>
        <dbReference type="ChEBI" id="CHEBI:30616"/>
    </ligand>
</feature>
<evidence type="ECO:0000313" key="10">
    <source>
        <dbReference type="EMBL" id="OGH63004.1"/>
    </source>
</evidence>
<keyword evidence="8" id="KW-0963">Cytoplasm</keyword>
<evidence type="ECO:0000256" key="4">
    <source>
        <dbReference type="ARBA" id="ARBA00022840"/>
    </source>
</evidence>
<comment type="function">
    <text evidence="8">Catalyzes the attachment of tryptophan to tRNA(Trp).</text>
</comment>
<proteinExistence type="inferred from homology"/>
<dbReference type="InterPro" id="IPR002305">
    <property type="entry name" value="aa-tRNA-synth_Ic"/>
</dbReference>
<feature type="binding site" evidence="8">
    <location>
        <begin position="148"/>
        <end position="150"/>
    </location>
    <ligand>
        <name>ATP</name>
        <dbReference type="ChEBI" id="CHEBI:30616"/>
    </ligand>
</feature>
<dbReference type="PROSITE" id="PS00178">
    <property type="entry name" value="AA_TRNA_LIGASE_I"/>
    <property type="match status" value="1"/>
</dbReference>
<evidence type="ECO:0000256" key="6">
    <source>
        <dbReference type="ARBA" id="ARBA00023146"/>
    </source>
</evidence>
<name>A0A1F6LUL6_9BACT</name>
<reference evidence="10 11" key="1">
    <citation type="journal article" date="2016" name="Nat. Commun.">
        <title>Thousands of microbial genomes shed light on interconnected biogeochemical processes in an aquifer system.</title>
        <authorList>
            <person name="Anantharaman K."/>
            <person name="Brown C.T."/>
            <person name="Hug L.A."/>
            <person name="Sharon I."/>
            <person name="Castelle C.J."/>
            <person name="Probst A.J."/>
            <person name="Thomas B.C."/>
            <person name="Singh A."/>
            <person name="Wilkins M.J."/>
            <person name="Karaoz U."/>
            <person name="Brodie E.L."/>
            <person name="Williams K.H."/>
            <person name="Hubbard S.S."/>
            <person name="Banfield J.F."/>
        </authorList>
    </citation>
    <scope>NUCLEOTIDE SEQUENCE [LARGE SCALE GENOMIC DNA]</scope>
</reference>
<dbReference type="SUPFAM" id="SSF52374">
    <property type="entry name" value="Nucleotidylyl transferase"/>
    <property type="match status" value="1"/>
</dbReference>
<dbReference type="NCBIfam" id="TIGR00233">
    <property type="entry name" value="trpS"/>
    <property type="match status" value="1"/>
</dbReference>
<dbReference type="HAMAP" id="MF_00140_B">
    <property type="entry name" value="Trp_tRNA_synth_B"/>
    <property type="match status" value="1"/>
</dbReference>
<dbReference type="InterPro" id="IPR001412">
    <property type="entry name" value="aa-tRNA-synth_I_CS"/>
</dbReference>
<dbReference type="GO" id="GO:0004830">
    <property type="term" value="F:tryptophan-tRNA ligase activity"/>
    <property type="evidence" value="ECO:0007669"/>
    <property type="project" value="UniProtKB-UniRule"/>
</dbReference>
<dbReference type="GO" id="GO:0005524">
    <property type="term" value="F:ATP binding"/>
    <property type="evidence" value="ECO:0007669"/>
    <property type="project" value="UniProtKB-UniRule"/>
</dbReference>
<accession>A0A1F6LUL6</accession>
<comment type="subunit">
    <text evidence="8">Homodimer.</text>
</comment>
<keyword evidence="2 8" id="KW-0436">Ligase</keyword>
<feature type="binding site" evidence="8">
    <location>
        <begin position="10"/>
        <end position="12"/>
    </location>
    <ligand>
        <name>ATP</name>
        <dbReference type="ChEBI" id="CHEBI:30616"/>
    </ligand>
</feature>
<dbReference type="GO" id="GO:0005737">
    <property type="term" value="C:cytoplasm"/>
    <property type="evidence" value="ECO:0007669"/>
    <property type="project" value="UniProtKB-SubCell"/>
</dbReference>
<evidence type="ECO:0000256" key="3">
    <source>
        <dbReference type="ARBA" id="ARBA00022741"/>
    </source>
</evidence>
<feature type="short sequence motif" description="'KMSKS' region" evidence="8">
    <location>
        <begin position="195"/>
        <end position="199"/>
    </location>
</feature>
<comment type="caution">
    <text evidence="10">The sequence shown here is derived from an EMBL/GenBank/DDBJ whole genome shotgun (WGS) entry which is preliminary data.</text>
</comment>
<dbReference type="PANTHER" id="PTHR43766">
    <property type="entry name" value="TRYPTOPHAN--TRNA LIGASE, MITOCHONDRIAL"/>
    <property type="match status" value="1"/>
</dbReference>
<keyword evidence="6 8" id="KW-0030">Aminoacyl-tRNA synthetase</keyword>
<dbReference type="EC" id="6.1.1.2" evidence="8"/>
<comment type="similarity">
    <text evidence="1 8 9">Belongs to the class-I aminoacyl-tRNA synthetase family.</text>
</comment>
<evidence type="ECO:0000256" key="9">
    <source>
        <dbReference type="RuleBase" id="RU363036"/>
    </source>
</evidence>
<evidence type="ECO:0000256" key="5">
    <source>
        <dbReference type="ARBA" id="ARBA00022917"/>
    </source>
</evidence>
<dbReference type="Proteomes" id="UP000176329">
    <property type="component" value="Unassembled WGS sequence"/>
</dbReference>
<dbReference type="EMBL" id="MFPV01000008">
    <property type="protein sequence ID" value="OGH63004.1"/>
    <property type="molecule type" value="Genomic_DNA"/>
</dbReference>
<dbReference type="Pfam" id="PF00579">
    <property type="entry name" value="tRNA-synt_1b"/>
    <property type="match status" value="1"/>
</dbReference>
<dbReference type="Gene3D" id="1.10.240.10">
    <property type="entry name" value="Tyrosyl-Transfer RNA Synthetase"/>
    <property type="match status" value="1"/>
</dbReference>
<comment type="catalytic activity">
    <reaction evidence="7 8">
        <text>tRNA(Trp) + L-tryptophan + ATP = L-tryptophyl-tRNA(Trp) + AMP + diphosphate + H(+)</text>
        <dbReference type="Rhea" id="RHEA:24080"/>
        <dbReference type="Rhea" id="RHEA-COMP:9671"/>
        <dbReference type="Rhea" id="RHEA-COMP:9705"/>
        <dbReference type="ChEBI" id="CHEBI:15378"/>
        <dbReference type="ChEBI" id="CHEBI:30616"/>
        <dbReference type="ChEBI" id="CHEBI:33019"/>
        <dbReference type="ChEBI" id="CHEBI:57912"/>
        <dbReference type="ChEBI" id="CHEBI:78442"/>
        <dbReference type="ChEBI" id="CHEBI:78535"/>
        <dbReference type="ChEBI" id="CHEBI:456215"/>
        <dbReference type="EC" id="6.1.1.2"/>
    </reaction>
</comment>
<dbReference type="Gene3D" id="3.40.50.620">
    <property type="entry name" value="HUPs"/>
    <property type="match status" value="1"/>
</dbReference>
<dbReference type="InterPro" id="IPR014729">
    <property type="entry name" value="Rossmann-like_a/b/a_fold"/>
</dbReference>
<evidence type="ECO:0000256" key="8">
    <source>
        <dbReference type="HAMAP-Rule" id="MF_00140"/>
    </source>
</evidence>
<evidence type="ECO:0000256" key="7">
    <source>
        <dbReference type="ARBA" id="ARBA00049929"/>
    </source>
</evidence>
<dbReference type="AlphaFoldDB" id="A0A1F6LUL6"/>
<dbReference type="PANTHER" id="PTHR43766:SF1">
    <property type="entry name" value="TRYPTOPHAN--TRNA LIGASE, MITOCHONDRIAL"/>
    <property type="match status" value="1"/>
</dbReference>
<organism evidence="10 11">
    <name type="scientific">Candidatus Magasanikbacteria bacterium RIFCSPHIGHO2_01_FULL_50_8</name>
    <dbReference type="NCBI Taxonomy" id="1798674"/>
    <lineage>
        <taxon>Bacteria</taxon>
        <taxon>Candidatus Magasanikiibacteriota</taxon>
    </lineage>
</organism>
<keyword evidence="3 8" id="KW-0547">Nucleotide-binding</keyword>
<comment type="subcellular location">
    <subcellularLocation>
        <location evidence="8">Cytoplasm</location>
    </subcellularLocation>
</comment>
<dbReference type="InterPro" id="IPR002306">
    <property type="entry name" value="Trp-tRNA-ligase"/>
</dbReference>
<feature type="binding site" evidence="8">
    <location>
        <position position="186"/>
    </location>
    <ligand>
        <name>ATP</name>
        <dbReference type="ChEBI" id="CHEBI:30616"/>
    </ligand>
</feature>
<dbReference type="InterPro" id="IPR050203">
    <property type="entry name" value="Trp-tRNA_synthetase"/>
</dbReference>
<gene>
    <name evidence="8" type="primary">trpS</name>
    <name evidence="10" type="ORF">A2848_00905</name>
</gene>
<dbReference type="PRINTS" id="PR01039">
    <property type="entry name" value="TRNASYNTHTRP"/>
</dbReference>
<evidence type="ECO:0000256" key="1">
    <source>
        <dbReference type="ARBA" id="ARBA00005594"/>
    </source>
</evidence>
<sequence>MKKVIVSGIQPTGDLHIGNYFGAVKNWVALQNDGQFERYFFIPDLHSLSIDYDPREKQRQIRQLVRDLLALGIDPKKSTLFVQSQVPEHTELCWIFLTVTPMSELEKMTQFKDKAERASANINAGLFTYPVLQAADILLYHGSVIPVGEDQVQHIELTRVIAKKFNAKFGRLFPEPQSLLTQTPRVMSLLEPSKKMSKSHGPKSCIFLNDSPDDIAVKIRKAVTDEVGVRNLLDLAQLFDETKLTFQHLKKDFDNGDLKNIELKDTLAELIAQTFAEFRSRRDQISDAEIAQILENGRMHASSVAQKTMKEVREMTGVR</sequence>